<evidence type="ECO:0000256" key="3">
    <source>
        <dbReference type="SAM" id="MobiDB-lite"/>
    </source>
</evidence>
<dbReference type="InterPro" id="IPR000917">
    <property type="entry name" value="Sulfatase_N"/>
</dbReference>
<dbReference type="PANTHER" id="PTHR45953:SF1">
    <property type="entry name" value="IDURONATE 2-SULFATASE"/>
    <property type="match status" value="1"/>
</dbReference>
<sequence length="512" mass="56788">MATKGPREAREEGPFMSDTRPNVLLITVDQWPGHMLSCAGHPTVLTPTLDQLARNGIRYTNAYAETPICIPARRTLMTGTTTRTHGDRVFGTTNTMPKHLPTIADAFRGAGYQTLCVGKLHVYPPRDRIGFDNVLLSEEGRPHLGGPDDHDIYLADQGHPGKQFLHGMNNNNYMHRAWHLPEDCHVTNWASFTMAREMRRRDPTRPAFWCLSYTAPHPPLVPLQTYMDLYRQFIPPAPLAAPWSAADAELPFALKMVRNYWPALPPHVLEEVRRAFYAMATHIDHQLRVVIGTLREEGLLDDTVILITADHGDMLGDHGLYAKRTYYQGSSNIPCILVGRAADTRIGTDRVDHRLVGLQDVMPTLLDLAGIPVPATVEGQSMLAPTPRAVLTGDTLENNGATRMAHDGRHKLIWYPAGNAFQLFDLERDPTEVENRAADPDYGAIRARLAAALAEAAWGSDLDAGWVRDGVLHGFDPGPYPGRPDRSLSGQRGLHYPQPPAFAPDKMVGFPT</sequence>
<keyword evidence="2" id="KW-0378">Hydrolase</keyword>
<gene>
    <name evidence="5" type="ORF">GCM10011320_47030</name>
</gene>
<reference evidence="5" key="2">
    <citation type="submission" date="2020-09" db="EMBL/GenBank/DDBJ databases">
        <authorList>
            <person name="Sun Q."/>
            <person name="Zhou Y."/>
        </authorList>
    </citation>
    <scope>NUCLEOTIDE SEQUENCE</scope>
    <source>
        <strain evidence="5">CGMCC 1.3617</strain>
    </source>
</reference>
<evidence type="ECO:0000313" key="6">
    <source>
        <dbReference type="Proteomes" id="UP000661507"/>
    </source>
</evidence>
<feature type="domain" description="Sulfatase N-terminal" evidence="4">
    <location>
        <begin position="21"/>
        <end position="371"/>
    </location>
</feature>
<keyword evidence="1" id="KW-0479">Metal-binding</keyword>
<dbReference type="GO" id="GO:0005737">
    <property type="term" value="C:cytoplasm"/>
    <property type="evidence" value="ECO:0007669"/>
    <property type="project" value="TreeGrafter"/>
</dbReference>
<dbReference type="AlphaFoldDB" id="A0A917NVV8"/>
<dbReference type="SUPFAM" id="SSF53649">
    <property type="entry name" value="Alkaline phosphatase-like"/>
    <property type="match status" value="1"/>
</dbReference>
<feature type="region of interest" description="Disordered" evidence="3">
    <location>
        <begin position="477"/>
        <end position="512"/>
    </location>
</feature>
<accession>A0A917NVV8</accession>
<dbReference type="PANTHER" id="PTHR45953">
    <property type="entry name" value="IDURONATE 2-SULFATASE"/>
    <property type="match status" value="1"/>
</dbReference>
<dbReference type="InterPro" id="IPR017850">
    <property type="entry name" value="Alkaline_phosphatase_core_sf"/>
</dbReference>
<evidence type="ECO:0000259" key="4">
    <source>
        <dbReference type="Pfam" id="PF00884"/>
    </source>
</evidence>
<protein>
    <submittedName>
        <fullName evidence="5">Arylsulfatase</fullName>
    </submittedName>
</protein>
<keyword evidence="6" id="KW-1185">Reference proteome</keyword>
<dbReference type="GO" id="GO:0008484">
    <property type="term" value="F:sulfuric ester hydrolase activity"/>
    <property type="evidence" value="ECO:0007669"/>
    <property type="project" value="TreeGrafter"/>
</dbReference>
<organism evidence="5 6">
    <name type="scientific">Neoroseomonas lacus</name>
    <dbReference type="NCBI Taxonomy" id="287609"/>
    <lineage>
        <taxon>Bacteria</taxon>
        <taxon>Pseudomonadati</taxon>
        <taxon>Pseudomonadota</taxon>
        <taxon>Alphaproteobacteria</taxon>
        <taxon>Acetobacterales</taxon>
        <taxon>Acetobacteraceae</taxon>
        <taxon>Neoroseomonas</taxon>
    </lineage>
</organism>
<dbReference type="EMBL" id="BMKW01000013">
    <property type="protein sequence ID" value="GGJ33871.1"/>
    <property type="molecule type" value="Genomic_DNA"/>
</dbReference>
<evidence type="ECO:0000256" key="1">
    <source>
        <dbReference type="ARBA" id="ARBA00022723"/>
    </source>
</evidence>
<dbReference type="Proteomes" id="UP000661507">
    <property type="component" value="Unassembled WGS sequence"/>
</dbReference>
<proteinExistence type="predicted"/>
<evidence type="ECO:0000313" key="5">
    <source>
        <dbReference type="EMBL" id="GGJ33871.1"/>
    </source>
</evidence>
<evidence type="ECO:0000256" key="2">
    <source>
        <dbReference type="ARBA" id="ARBA00022801"/>
    </source>
</evidence>
<dbReference type="Gene3D" id="3.40.720.10">
    <property type="entry name" value="Alkaline Phosphatase, subunit A"/>
    <property type="match status" value="1"/>
</dbReference>
<dbReference type="GO" id="GO:0046872">
    <property type="term" value="F:metal ion binding"/>
    <property type="evidence" value="ECO:0007669"/>
    <property type="project" value="UniProtKB-KW"/>
</dbReference>
<comment type="caution">
    <text evidence="5">The sequence shown here is derived from an EMBL/GenBank/DDBJ whole genome shotgun (WGS) entry which is preliminary data.</text>
</comment>
<reference evidence="5" key="1">
    <citation type="journal article" date="2014" name="Int. J. Syst. Evol. Microbiol.">
        <title>Complete genome sequence of Corynebacterium casei LMG S-19264T (=DSM 44701T), isolated from a smear-ripened cheese.</title>
        <authorList>
            <consortium name="US DOE Joint Genome Institute (JGI-PGF)"/>
            <person name="Walter F."/>
            <person name="Albersmeier A."/>
            <person name="Kalinowski J."/>
            <person name="Ruckert C."/>
        </authorList>
    </citation>
    <scope>NUCLEOTIDE SEQUENCE</scope>
    <source>
        <strain evidence="5">CGMCC 1.3617</strain>
    </source>
</reference>
<dbReference type="Pfam" id="PF00884">
    <property type="entry name" value="Sulfatase"/>
    <property type="match status" value="1"/>
</dbReference>
<name>A0A917NVV8_9PROT</name>